<evidence type="ECO:0000313" key="8">
    <source>
        <dbReference type="Proteomes" id="UP000315750"/>
    </source>
</evidence>
<dbReference type="PANTHER" id="PTHR30532">
    <property type="entry name" value="IRON III DICITRATE-BINDING PERIPLASMIC PROTEIN"/>
    <property type="match status" value="1"/>
</dbReference>
<keyword evidence="5" id="KW-0732">Signal</keyword>
<accession>A0A518AW81</accession>
<dbReference type="Proteomes" id="UP000315750">
    <property type="component" value="Chromosome"/>
</dbReference>
<reference evidence="7 8" key="1">
    <citation type="submission" date="2019-02" db="EMBL/GenBank/DDBJ databases">
        <title>Deep-cultivation of Planctomycetes and their phenomic and genomic characterization uncovers novel biology.</title>
        <authorList>
            <person name="Wiegand S."/>
            <person name="Jogler M."/>
            <person name="Boedeker C."/>
            <person name="Pinto D."/>
            <person name="Vollmers J."/>
            <person name="Rivas-Marin E."/>
            <person name="Kohn T."/>
            <person name="Peeters S.H."/>
            <person name="Heuer A."/>
            <person name="Rast P."/>
            <person name="Oberbeckmann S."/>
            <person name="Bunk B."/>
            <person name="Jeske O."/>
            <person name="Meyerdierks A."/>
            <person name="Storesund J.E."/>
            <person name="Kallscheuer N."/>
            <person name="Luecker S."/>
            <person name="Lage O.M."/>
            <person name="Pohl T."/>
            <person name="Merkel B.J."/>
            <person name="Hornburger P."/>
            <person name="Mueller R.-W."/>
            <person name="Bruemmer F."/>
            <person name="Labrenz M."/>
            <person name="Spormann A.M."/>
            <person name="Op den Camp H."/>
            <person name="Overmann J."/>
            <person name="Amann R."/>
            <person name="Jetten M.S.M."/>
            <person name="Mascher T."/>
            <person name="Medema M.H."/>
            <person name="Devos D.P."/>
            <person name="Kaster A.-K."/>
            <person name="Ovreas L."/>
            <person name="Rohde M."/>
            <person name="Galperin M.Y."/>
            <person name="Jogler C."/>
        </authorList>
    </citation>
    <scope>NUCLEOTIDE SEQUENCE [LARGE SCALE GENOMIC DNA]</scope>
    <source>
        <strain evidence="7 8">Pan181</strain>
    </source>
</reference>
<keyword evidence="4" id="KW-0410">Iron transport</keyword>
<dbReference type="EMBL" id="CP036278">
    <property type="protein sequence ID" value="QDU58966.1"/>
    <property type="molecule type" value="Genomic_DNA"/>
</dbReference>
<dbReference type="PROSITE" id="PS50983">
    <property type="entry name" value="FE_B12_PBP"/>
    <property type="match status" value="1"/>
</dbReference>
<evidence type="ECO:0000256" key="2">
    <source>
        <dbReference type="ARBA" id="ARBA00008814"/>
    </source>
</evidence>
<dbReference type="InterPro" id="IPR051313">
    <property type="entry name" value="Bact_iron-sidero_bind"/>
</dbReference>
<feature type="domain" description="Fe/B12 periplasmic-binding" evidence="6">
    <location>
        <begin position="70"/>
        <end position="333"/>
    </location>
</feature>
<comment type="subcellular location">
    <subcellularLocation>
        <location evidence="1">Cell envelope</location>
    </subcellularLocation>
</comment>
<gene>
    <name evidence="7" type="primary">yfiY</name>
    <name evidence="7" type="ORF">Pan181_52070</name>
</gene>
<dbReference type="SUPFAM" id="SSF53807">
    <property type="entry name" value="Helical backbone' metal receptor"/>
    <property type="match status" value="1"/>
</dbReference>
<dbReference type="Gene3D" id="3.40.50.1980">
    <property type="entry name" value="Nitrogenase molybdenum iron protein domain"/>
    <property type="match status" value="2"/>
</dbReference>
<dbReference type="KEGG" id="amuc:Pan181_52070"/>
<dbReference type="OrthoDB" id="2417096at2"/>
<evidence type="ECO:0000313" key="7">
    <source>
        <dbReference type="EMBL" id="QDU58966.1"/>
    </source>
</evidence>
<protein>
    <submittedName>
        <fullName evidence="7">Putative siderophore-binding lipoprotein YfiY</fullName>
    </submittedName>
</protein>
<evidence type="ECO:0000259" key="6">
    <source>
        <dbReference type="PROSITE" id="PS50983"/>
    </source>
</evidence>
<evidence type="ECO:0000256" key="1">
    <source>
        <dbReference type="ARBA" id="ARBA00004196"/>
    </source>
</evidence>
<dbReference type="RefSeq" id="WP_145251541.1">
    <property type="nucleotide sequence ID" value="NZ_CP036278.1"/>
</dbReference>
<evidence type="ECO:0000256" key="3">
    <source>
        <dbReference type="ARBA" id="ARBA00022448"/>
    </source>
</evidence>
<keyword evidence="8" id="KW-1185">Reference proteome</keyword>
<keyword evidence="4" id="KW-0406">Ion transport</keyword>
<dbReference type="AlphaFoldDB" id="A0A518AW81"/>
<name>A0A518AW81_9BACT</name>
<sequence>MKTKVIVAVLLLLFGWAFVETGQLADLASRFVRPPVKTTERQVEIVEQTPEYRLVKHPLGETRVPLRPQRIVSLTNSATDSLCALGVKPVLITMSLRLDSRTPYLAEQLADIPKLRYGEAVDLEAVLAAKPDLIFAGTSRDGRLYNQLSKIAPTVCVASSTAADREIRLLDVGETIGMASEAQQRLDQYYEHVATAREQLAVQTAGQPVSFLRFRRNTCVIYTRTTMFGPLLFDQLQLTPDPEMPQVMTGGGWDVLSVERLSKLRSEYIFMVVDRDSEIYLGRVSDTPIWKNIPAAEKGQVHRVASGTWLSGDGVLGCEAIIDDVIHGATKGQGTDANK</sequence>
<dbReference type="GO" id="GO:0030288">
    <property type="term" value="C:outer membrane-bounded periplasmic space"/>
    <property type="evidence" value="ECO:0007669"/>
    <property type="project" value="TreeGrafter"/>
</dbReference>
<keyword evidence="3" id="KW-0813">Transport</keyword>
<organism evidence="7 8">
    <name type="scientific">Aeoliella mucimassa</name>
    <dbReference type="NCBI Taxonomy" id="2527972"/>
    <lineage>
        <taxon>Bacteria</taxon>
        <taxon>Pseudomonadati</taxon>
        <taxon>Planctomycetota</taxon>
        <taxon>Planctomycetia</taxon>
        <taxon>Pirellulales</taxon>
        <taxon>Lacipirellulaceae</taxon>
        <taxon>Aeoliella</taxon>
    </lineage>
</organism>
<dbReference type="Pfam" id="PF01497">
    <property type="entry name" value="Peripla_BP_2"/>
    <property type="match status" value="1"/>
</dbReference>
<evidence type="ECO:0000256" key="5">
    <source>
        <dbReference type="ARBA" id="ARBA00022729"/>
    </source>
</evidence>
<evidence type="ECO:0000256" key="4">
    <source>
        <dbReference type="ARBA" id="ARBA00022496"/>
    </source>
</evidence>
<dbReference type="InterPro" id="IPR002491">
    <property type="entry name" value="ABC_transptr_periplasmic_BD"/>
</dbReference>
<keyword evidence="7" id="KW-0449">Lipoprotein</keyword>
<dbReference type="GO" id="GO:1901678">
    <property type="term" value="P:iron coordination entity transport"/>
    <property type="evidence" value="ECO:0007669"/>
    <property type="project" value="UniProtKB-ARBA"/>
</dbReference>
<keyword evidence="4" id="KW-0408">Iron</keyword>
<proteinExistence type="inferred from homology"/>
<comment type="similarity">
    <text evidence="2">Belongs to the bacterial solute-binding protein 8 family.</text>
</comment>
<dbReference type="PANTHER" id="PTHR30532:SF1">
    <property type="entry name" value="IRON(3+)-HYDROXAMATE-BINDING PROTEIN FHUD"/>
    <property type="match status" value="1"/>
</dbReference>
<dbReference type="CDD" id="cd01146">
    <property type="entry name" value="FhuD"/>
    <property type="match status" value="1"/>
</dbReference>